<evidence type="ECO:0000256" key="1">
    <source>
        <dbReference type="SAM" id="MobiDB-lite"/>
    </source>
</evidence>
<dbReference type="EnsemblPlants" id="OMERI11G18310.1">
    <property type="protein sequence ID" value="OMERI11G18310.1"/>
    <property type="gene ID" value="OMERI11G18310"/>
</dbReference>
<feature type="transmembrane region" description="Helical" evidence="2">
    <location>
        <begin position="131"/>
        <end position="151"/>
    </location>
</feature>
<evidence type="ECO:0000256" key="2">
    <source>
        <dbReference type="SAM" id="Phobius"/>
    </source>
</evidence>
<feature type="region of interest" description="Disordered" evidence="1">
    <location>
        <begin position="1"/>
        <end position="66"/>
    </location>
</feature>
<reference evidence="3" key="1">
    <citation type="submission" date="2015-04" db="UniProtKB">
        <authorList>
            <consortium name="EnsemblPlants"/>
        </authorList>
    </citation>
    <scope>IDENTIFICATION</scope>
</reference>
<evidence type="ECO:0000313" key="3">
    <source>
        <dbReference type="EnsemblPlants" id="OMERI11G18310.1"/>
    </source>
</evidence>
<dbReference type="Gramene" id="OMERI11G18310.1">
    <property type="protein sequence ID" value="OMERI11G18310.1"/>
    <property type="gene ID" value="OMERI11G18310"/>
</dbReference>
<keyword evidence="2" id="KW-0812">Transmembrane</keyword>
<feature type="transmembrane region" description="Helical" evidence="2">
    <location>
        <begin position="179"/>
        <end position="202"/>
    </location>
</feature>
<feature type="transmembrane region" description="Helical" evidence="2">
    <location>
        <begin position="156"/>
        <end position="173"/>
    </location>
</feature>
<feature type="transmembrane region" description="Helical" evidence="2">
    <location>
        <begin position="303"/>
        <end position="324"/>
    </location>
</feature>
<feature type="transmembrane region" description="Helical" evidence="2">
    <location>
        <begin position="233"/>
        <end position="252"/>
    </location>
</feature>
<evidence type="ECO:0000313" key="4">
    <source>
        <dbReference type="Proteomes" id="UP000008021"/>
    </source>
</evidence>
<sequence length="425" mass="46838">MAESPIATTDMAESPVSITDTAEFPVATTDDHSAAEIQHSESDLGEKESLVDPDRSGDGRQAAAAGEEHTSDLLLLLLRRRLHAELRKLREVVKAELDRDARSARLILLSLLLALAMPILLWFSAGEPLLLVWRLSLLLSAYFFLCAALLFVTKGLLAVVVDFSYGALLAYFADHVFSPRVGMVVIFLNSISTAGLAGYALAERRQSDGAERSADEIPTLSHAKEEYADCCRITLAMLSFLVLVAPTVFIAWELLWHIADYPVDEIVGDLSIVVMLYVLCFTLLITQQLLLRGALIGVENHMYTIITVFLVVAALPLFFSIFFGDVAAMVVFWIGILALTVFFGYRLRLYSSYQQHKVVMMRPDDKLDDQKQELAKGKDTSADDDHEPVGASSSGHRHHRHQQLDYSPGVAYPTDGSGEMGCCNA</sequence>
<feature type="transmembrane region" description="Helical" evidence="2">
    <location>
        <begin position="272"/>
        <end position="291"/>
    </location>
</feature>
<feature type="region of interest" description="Disordered" evidence="1">
    <location>
        <begin position="372"/>
        <end position="425"/>
    </location>
</feature>
<keyword evidence="2" id="KW-1133">Transmembrane helix</keyword>
<feature type="compositionally biased region" description="Basic and acidic residues" evidence="1">
    <location>
        <begin position="372"/>
        <end position="383"/>
    </location>
</feature>
<dbReference type="AlphaFoldDB" id="A0A0E0F8F1"/>
<keyword evidence="2" id="KW-0472">Membrane</keyword>
<reference evidence="3" key="2">
    <citation type="submission" date="2018-05" db="EMBL/GenBank/DDBJ databases">
        <title>OmerRS3 (Oryza meridionalis Reference Sequence Version 3).</title>
        <authorList>
            <person name="Zhang J."/>
            <person name="Kudrna D."/>
            <person name="Lee S."/>
            <person name="Talag J."/>
            <person name="Welchert J."/>
            <person name="Wing R.A."/>
        </authorList>
    </citation>
    <scope>NUCLEOTIDE SEQUENCE [LARGE SCALE GENOMIC DNA]</scope>
    <source>
        <strain evidence="3">cv. OR44</strain>
    </source>
</reference>
<dbReference type="HOGENOM" id="CLU_046086_0_0_1"/>
<feature type="transmembrane region" description="Helical" evidence="2">
    <location>
        <begin position="330"/>
        <end position="347"/>
    </location>
</feature>
<accession>A0A0E0F8F1</accession>
<organism evidence="3">
    <name type="scientific">Oryza meridionalis</name>
    <dbReference type="NCBI Taxonomy" id="40149"/>
    <lineage>
        <taxon>Eukaryota</taxon>
        <taxon>Viridiplantae</taxon>
        <taxon>Streptophyta</taxon>
        <taxon>Embryophyta</taxon>
        <taxon>Tracheophyta</taxon>
        <taxon>Spermatophyta</taxon>
        <taxon>Magnoliopsida</taxon>
        <taxon>Liliopsida</taxon>
        <taxon>Poales</taxon>
        <taxon>Poaceae</taxon>
        <taxon>BOP clade</taxon>
        <taxon>Oryzoideae</taxon>
        <taxon>Oryzeae</taxon>
        <taxon>Oryzinae</taxon>
        <taxon>Oryza</taxon>
    </lineage>
</organism>
<name>A0A0E0F8F1_9ORYZ</name>
<protein>
    <submittedName>
        <fullName evidence="3">Uncharacterized protein</fullName>
    </submittedName>
</protein>
<dbReference type="Proteomes" id="UP000008021">
    <property type="component" value="Chromosome 11"/>
</dbReference>
<proteinExistence type="predicted"/>
<feature type="transmembrane region" description="Helical" evidence="2">
    <location>
        <begin position="106"/>
        <end position="125"/>
    </location>
</feature>
<keyword evidence="4" id="KW-1185">Reference proteome</keyword>
<feature type="compositionally biased region" description="Basic and acidic residues" evidence="1">
    <location>
        <begin position="29"/>
        <end position="58"/>
    </location>
</feature>